<dbReference type="PANTHER" id="PTHR11559">
    <property type="entry name" value="CARBOXYLESTERASE"/>
    <property type="match status" value="1"/>
</dbReference>
<dbReference type="EC" id="3.1.1.-" evidence="3"/>
<dbReference type="InterPro" id="IPR029058">
    <property type="entry name" value="AB_hydrolase_fold"/>
</dbReference>
<evidence type="ECO:0000259" key="4">
    <source>
        <dbReference type="Pfam" id="PF00135"/>
    </source>
</evidence>
<evidence type="ECO:0000256" key="1">
    <source>
        <dbReference type="ARBA" id="ARBA00005964"/>
    </source>
</evidence>
<proteinExistence type="inferred from homology"/>
<evidence type="ECO:0000313" key="5">
    <source>
        <dbReference type="EMBL" id="CBY30931.1"/>
    </source>
</evidence>
<evidence type="ECO:0000256" key="2">
    <source>
        <dbReference type="ARBA" id="ARBA00022801"/>
    </source>
</evidence>
<organism evidence="5">
    <name type="scientific">Oikopleura dioica</name>
    <name type="common">Tunicate</name>
    <dbReference type="NCBI Taxonomy" id="34765"/>
    <lineage>
        <taxon>Eukaryota</taxon>
        <taxon>Metazoa</taxon>
        <taxon>Chordata</taxon>
        <taxon>Tunicata</taxon>
        <taxon>Appendicularia</taxon>
        <taxon>Copelata</taxon>
        <taxon>Oikopleuridae</taxon>
        <taxon>Oikopleura</taxon>
    </lineage>
</organism>
<dbReference type="InterPro" id="IPR002018">
    <property type="entry name" value="CarbesteraseB"/>
</dbReference>
<dbReference type="Proteomes" id="UP000011014">
    <property type="component" value="Unassembled WGS sequence"/>
</dbReference>
<comment type="similarity">
    <text evidence="1 3">Belongs to the type-B carboxylesterase/lipase family.</text>
</comment>
<dbReference type="ESTHER" id="oikdi-e4y5n1">
    <property type="family name" value="Carb_B_Chordata"/>
</dbReference>
<keyword evidence="2 3" id="KW-0378">Hydrolase</keyword>
<dbReference type="AlphaFoldDB" id="E4Y5N1"/>
<gene>
    <name evidence="5" type="ORF">GSOID_T00018878001</name>
</gene>
<reference evidence="5" key="1">
    <citation type="journal article" date="2010" name="Science">
        <title>Plasticity of animal genome architecture unmasked by rapid evolution of a pelagic tunicate.</title>
        <authorList>
            <person name="Denoeud F."/>
            <person name="Henriet S."/>
            <person name="Mungpakdee S."/>
            <person name="Aury J.M."/>
            <person name="Da Silva C."/>
            <person name="Brinkmann H."/>
            <person name="Mikhaleva J."/>
            <person name="Olsen L.C."/>
            <person name="Jubin C."/>
            <person name="Canestro C."/>
            <person name="Bouquet J.M."/>
            <person name="Danks G."/>
            <person name="Poulain J."/>
            <person name="Campsteijn C."/>
            <person name="Adamski M."/>
            <person name="Cross I."/>
            <person name="Yadetie F."/>
            <person name="Muffato M."/>
            <person name="Louis A."/>
            <person name="Butcher S."/>
            <person name="Tsagkogeorga G."/>
            <person name="Konrad A."/>
            <person name="Singh S."/>
            <person name="Jensen M.F."/>
            <person name="Cong E.H."/>
            <person name="Eikeseth-Otteraa H."/>
            <person name="Noel B."/>
            <person name="Anthouard V."/>
            <person name="Porcel B.M."/>
            <person name="Kachouri-Lafond R."/>
            <person name="Nishino A."/>
            <person name="Ugolini M."/>
            <person name="Chourrout P."/>
            <person name="Nishida H."/>
            <person name="Aasland R."/>
            <person name="Huzurbazar S."/>
            <person name="Westhof E."/>
            <person name="Delsuc F."/>
            <person name="Lehrach H."/>
            <person name="Reinhardt R."/>
            <person name="Weissenbach J."/>
            <person name="Roy S.W."/>
            <person name="Artiguenave F."/>
            <person name="Postlethwait J.H."/>
            <person name="Manak J.R."/>
            <person name="Thompson E.M."/>
            <person name="Jaillon O."/>
            <person name="Du Pasquier L."/>
            <person name="Boudinot P."/>
            <person name="Liberles D.A."/>
            <person name="Volff J.N."/>
            <person name="Philippe H."/>
            <person name="Lenhard B."/>
            <person name="Roest Crollius H."/>
            <person name="Wincker P."/>
            <person name="Chourrout D."/>
        </authorList>
    </citation>
    <scope>NUCLEOTIDE SEQUENCE [LARGE SCALE GENOMIC DNA]</scope>
</reference>
<dbReference type="GO" id="GO:0016787">
    <property type="term" value="F:hydrolase activity"/>
    <property type="evidence" value="ECO:0007669"/>
    <property type="project" value="UniProtKB-KW"/>
</dbReference>
<evidence type="ECO:0000256" key="3">
    <source>
        <dbReference type="RuleBase" id="RU361235"/>
    </source>
</evidence>
<dbReference type="InterPro" id="IPR050309">
    <property type="entry name" value="Type-B_Carboxylest/Lipase"/>
</dbReference>
<accession>E4Y5N1</accession>
<feature type="domain" description="Carboxylesterase type B" evidence="4">
    <location>
        <begin position="26"/>
        <end position="509"/>
    </location>
</feature>
<name>E4Y5N1_OIKDI</name>
<dbReference type="Pfam" id="PF00135">
    <property type="entry name" value="COesterase"/>
    <property type="match status" value="1"/>
</dbReference>
<protein>
    <recommendedName>
        <fullName evidence="3">Carboxylic ester hydrolase</fullName>
        <ecNumber evidence="3">3.1.1.-</ecNumber>
    </recommendedName>
</protein>
<dbReference type="PROSITE" id="PS00122">
    <property type="entry name" value="CARBOXYLESTERASE_B_1"/>
    <property type="match status" value="1"/>
</dbReference>
<dbReference type="EMBL" id="FN654288">
    <property type="protein sequence ID" value="CBY30931.1"/>
    <property type="molecule type" value="Genomic_DNA"/>
</dbReference>
<sequence>MKMRNISVPQSGLVIESFPDPITKNEVKIFVYRGIPYADAERFGESVVRENIPNELPIIKATPHFPQPNEFNLSNWLTLPRTLKKEDVTYASENDPLYLNIFTKNNNETNKPVIVYVHGGSLLIGGASSYDGHAIAAIGDVIFVSINYRLGSFGTMFGGNWALSDVLSALKWVQMHIGKFGGDRENVTLMGYSAGGMIVDHLMSSPRSQGLFHRAMALSGNGSSPWIWTRKEKHEHNMSRLKKILNEDNEDKVREILIKMPFDEFMQKIEYPAWTEPDYFYWTFSACDSILPQIPQGDLEKSFTMDVPFLIGRTNDEGCYSMSFYHHPKLLEGLSKEDFKEVVIRTAKGRRMILEDIDEEKYPEIIEEYFGGEFDKDDQFYYTKIFGKWFGEMEIGIGIESRARSIKNAFVYRNCYKPLFARDNSYRGELTSARPDWTKADHGDCYSFIFGIPFYSNNAQKVEYSDEEKKLSFRWIENLTQFARFGKPKEETWKPFSENEMRMEIKNDTGSELKIIKLLFLKFLNIF</sequence>
<dbReference type="SUPFAM" id="SSF53474">
    <property type="entry name" value="alpha/beta-Hydrolases"/>
    <property type="match status" value="1"/>
</dbReference>
<dbReference type="InterPro" id="IPR019826">
    <property type="entry name" value="Carboxylesterase_B_AS"/>
</dbReference>
<dbReference type="Gene3D" id="3.40.50.1820">
    <property type="entry name" value="alpha/beta hydrolase"/>
    <property type="match status" value="1"/>
</dbReference>